<sequence>MMGREKVGVLGVARDALEVLGGQIRIARIERGWTQKHLGSVCGASERTISMIERGHPSVAIGNVLNAAVSVGVPLFQLDDPEELARIRHRGEERIALIPKRVAAQQEVPLELRDF</sequence>
<dbReference type="RefSeq" id="WP_425342470.1">
    <property type="nucleotide sequence ID" value="NZ_JAFIDA010000001.1"/>
</dbReference>
<name>A0A940PU80_9MICO</name>
<reference evidence="2" key="1">
    <citation type="submission" date="2021-02" db="EMBL/GenBank/DDBJ databases">
        <title>Sequencing the genomes of 1000 actinobacteria strains.</title>
        <authorList>
            <person name="Klenk H.-P."/>
        </authorList>
    </citation>
    <scope>NUCLEOTIDE SEQUENCE</scope>
    <source>
        <strain evidence="2">DSM 22850</strain>
    </source>
</reference>
<proteinExistence type="predicted"/>
<dbReference type="AlphaFoldDB" id="A0A940PU80"/>
<feature type="domain" description="HTH cro/C1-type" evidence="1">
    <location>
        <begin position="24"/>
        <end position="55"/>
    </location>
</feature>
<comment type="caution">
    <text evidence="2">The sequence shown here is derived from an EMBL/GenBank/DDBJ whole genome shotgun (WGS) entry which is preliminary data.</text>
</comment>
<dbReference type="EMBL" id="JAFIDA010000001">
    <property type="protein sequence ID" value="MBP1325374.1"/>
    <property type="molecule type" value="Genomic_DNA"/>
</dbReference>
<evidence type="ECO:0000313" key="3">
    <source>
        <dbReference type="Proteomes" id="UP000675163"/>
    </source>
</evidence>
<dbReference type="Proteomes" id="UP000675163">
    <property type="component" value="Unassembled WGS sequence"/>
</dbReference>
<dbReference type="CDD" id="cd00093">
    <property type="entry name" value="HTH_XRE"/>
    <property type="match status" value="1"/>
</dbReference>
<evidence type="ECO:0000313" key="2">
    <source>
        <dbReference type="EMBL" id="MBP1325374.1"/>
    </source>
</evidence>
<dbReference type="InterPro" id="IPR001387">
    <property type="entry name" value="Cro/C1-type_HTH"/>
</dbReference>
<dbReference type="Gene3D" id="1.10.260.40">
    <property type="entry name" value="lambda repressor-like DNA-binding domains"/>
    <property type="match status" value="1"/>
</dbReference>
<dbReference type="Pfam" id="PF01381">
    <property type="entry name" value="HTH_3"/>
    <property type="match status" value="1"/>
</dbReference>
<protein>
    <submittedName>
        <fullName evidence="2">Transcriptional regulator with XRE-family HTH domain</fullName>
    </submittedName>
</protein>
<dbReference type="InterPro" id="IPR010982">
    <property type="entry name" value="Lambda_DNA-bd_dom_sf"/>
</dbReference>
<evidence type="ECO:0000259" key="1">
    <source>
        <dbReference type="PROSITE" id="PS50943"/>
    </source>
</evidence>
<accession>A0A940PU80</accession>
<dbReference type="SUPFAM" id="SSF47413">
    <property type="entry name" value="lambda repressor-like DNA-binding domains"/>
    <property type="match status" value="1"/>
</dbReference>
<dbReference type="GO" id="GO:0003677">
    <property type="term" value="F:DNA binding"/>
    <property type="evidence" value="ECO:0007669"/>
    <property type="project" value="InterPro"/>
</dbReference>
<dbReference type="SMART" id="SM00530">
    <property type="entry name" value="HTH_XRE"/>
    <property type="match status" value="1"/>
</dbReference>
<gene>
    <name evidence="2" type="ORF">JOF28_000606</name>
</gene>
<dbReference type="PROSITE" id="PS50943">
    <property type="entry name" value="HTH_CROC1"/>
    <property type="match status" value="1"/>
</dbReference>
<organism evidence="2 3">
    <name type="scientific">Leucobacter exalbidus</name>
    <dbReference type="NCBI Taxonomy" id="662960"/>
    <lineage>
        <taxon>Bacteria</taxon>
        <taxon>Bacillati</taxon>
        <taxon>Actinomycetota</taxon>
        <taxon>Actinomycetes</taxon>
        <taxon>Micrococcales</taxon>
        <taxon>Microbacteriaceae</taxon>
        <taxon>Leucobacter</taxon>
    </lineage>
</organism>
<keyword evidence="3" id="KW-1185">Reference proteome</keyword>